<sequence length="75" mass="7904">MSEQNRGEIPANVMADASPAESAAPVESVSTAAKKPVVKKAPAKAAAKPAVKADAQETHIADKIKAFPRRRVWPD</sequence>
<organism evidence="2 4">
    <name type="scientific">Thiosulfatimonas sediminis</name>
    <dbReference type="NCBI Taxonomy" id="2675054"/>
    <lineage>
        <taxon>Bacteria</taxon>
        <taxon>Pseudomonadati</taxon>
        <taxon>Pseudomonadota</taxon>
        <taxon>Gammaproteobacteria</taxon>
        <taxon>Thiotrichales</taxon>
        <taxon>Piscirickettsiaceae</taxon>
        <taxon>Thiosulfatimonas</taxon>
    </lineage>
</organism>
<evidence type="ECO:0000313" key="2">
    <source>
        <dbReference type="EMBL" id="BBP44932.1"/>
    </source>
</evidence>
<dbReference type="EMBL" id="AP021889">
    <property type="protein sequence ID" value="BBP47060.1"/>
    <property type="molecule type" value="Genomic_DNA"/>
</dbReference>
<evidence type="ECO:0000313" key="4">
    <source>
        <dbReference type="Proteomes" id="UP000501726"/>
    </source>
</evidence>
<gene>
    <name evidence="2" type="ORF">THMIRHAS_03050</name>
    <name evidence="3" type="ORF">THMIRHAS_24330</name>
</gene>
<protein>
    <submittedName>
        <fullName evidence="2">Uncharacterized protein</fullName>
    </submittedName>
</protein>
<evidence type="ECO:0000313" key="3">
    <source>
        <dbReference type="EMBL" id="BBP47060.1"/>
    </source>
</evidence>
<reference evidence="4" key="1">
    <citation type="submission" date="2019-11" db="EMBL/GenBank/DDBJ databases">
        <title>Isolation and characterization of two novel species in the genus Thiomicrorhabdus.</title>
        <authorList>
            <person name="Mochizuki J."/>
            <person name="Kojima H."/>
            <person name="Fukui M."/>
        </authorList>
    </citation>
    <scope>NUCLEOTIDE SEQUENCE [LARGE SCALE GENOMIC DNA]</scope>
    <source>
        <strain evidence="4">aks77</strain>
    </source>
</reference>
<dbReference type="AlphaFoldDB" id="A0A6F8PS22"/>
<feature type="compositionally biased region" description="Low complexity" evidence="1">
    <location>
        <begin position="15"/>
        <end position="35"/>
    </location>
</feature>
<feature type="region of interest" description="Disordered" evidence="1">
    <location>
        <begin position="1"/>
        <end position="36"/>
    </location>
</feature>
<dbReference type="RefSeq" id="WP_173269841.1">
    <property type="nucleotide sequence ID" value="NZ_AP021889.1"/>
</dbReference>
<dbReference type="KEGG" id="tse:THMIRHAS_24330"/>
<name>A0A6F8PS22_9GAMM</name>
<reference evidence="2" key="2">
    <citation type="journal article" date="2021" name="Arch.">
        <title>Thiosulfativibrio zosterae gen. nov., sp. nov., and Thiosulfatimonas sediminis gen. nov., sp. nov.</title>
        <authorList>
            <person name="Mochizuki J."/>
            <person name="Kojima H."/>
            <person name="Fukui M."/>
        </authorList>
    </citation>
    <scope>NUCLEOTIDE SEQUENCE</scope>
    <source>
        <strain evidence="2">Aks77</strain>
    </source>
</reference>
<dbReference type="KEGG" id="tse:THMIRHAS_03050"/>
<dbReference type="Proteomes" id="UP000501726">
    <property type="component" value="Chromosome"/>
</dbReference>
<accession>A0A6F8PS22</accession>
<proteinExistence type="predicted"/>
<keyword evidence="4" id="KW-1185">Reference proteome</keyword>
<evidence type="ECO:0000256" key="1">
    <source>
        <dbReference type="SAM" id="MobiDB-lite"/>
    </source>
</evidence>
<dbReference type="EMBL" id="AP021889">
    <property type="protein sequence ID" value="BBP44932.1"/>
    <property type="molecule type" value="Genomic_DNA"/>
</dbReference>